<dbReference type="AlphaFoldDB" id="A0A1H7WSH5"/>
<evidence type="ECO:0000313" key="2">
    <source>
        <dbReference type="EMBL" id="SEM24510.1"/>
    </source>
</evidence>
<evidence type="ECO:0000256" key="1">
    <source>
        <dbReference type="SAM" id="MobiDB-lite"/>
    </source>
</evidence>
<feature type="compositionally biased region" description="Acidic residues" evidence="1">
    <location>
        <begin position="55"/>
        <end position="75"/>
    </location>
</feature>
<dbReference type="Proteomes" id="UP000198953">
    <property type="component" value="Unassembled WGS sequence"/>
</dbReference>
<evidence type="ECO:0000313" key="3">
    <source>
        <dbReference type="Proteomes" id="UP000198953"/>
    </source>
</evidence>
<feature type="region of interest" description="Disordered" evidence="1">
    <location>
        <begin position="1"/>
        <end position="89"/>
    </location>
</feature>
<dbReference type="EMBL" id="FOBF01000011">
    <property type="protein sequence ID" value="SEM24510.1"/>
    <property type="molecule type" value="Genomic_DNA"/>
</dbReference>
<feature type="compositionally biased region" description="Basic and acidic residues" evidence="1">
    <location>
        <begin position="76"/>
        <end position="89"/>
    </location>
</feature>
<feature type="compositionally biased region" description="Basic and acidic residues" evidence="1">
    <location>
        <begin position="1"/>
        <end position="11"/>
    </location>
</feature>
<gene>
    <name evidence="2" type="ORF">SAMN05660976_04574</name>
</gene>
<proteinExistence type="predicted"/>
<name>A0A1H7WSH5_9ACTN</name>
<accession>A0A1H7WSH5</accession>
<reference evidence="2 3" key="1">
    <citation type="submission" date="2016-10" db="EMBL/GenBank/DDBJ databases">
        <authorList>
            <person name="de Groot N.N."/>
        </authorList>
    </citation>
    <scope>NUCLEOTIDE SEQUENCE [LARGE SCALE GENOMIC DNA]</scope>
    <source>
        <strain evidence="2 3">DSM 43357</strain>
    </source>
</reference>
<protein>
    <submittedName>
        <fullName evidence="2">Uncharacterized protein</fullName>
    </submittedName>
</protein>
<keyword evidence="3" id="KW-1185">Reference proteome</keyword>
<sequence length="89" mass="9434">MSTDSGGERPVSRGGSEEASGAPLTQGEEEASRRPPGSPPTITPGVTPDGHPGDGGDESDHDEVDEVDEVDELDEEFNRLKELNPDDFE</sequence>
<organism evidence="2 3">
    <name type="scientific">Nonomuraea pusilla</name>
    <dbReference type="NCBI Taxonomy" id="46177"/>
    <lineage>
        <taxon>Bacteria</taxon>
        <taxon>Bacillati</taxon>
        <taxon>Actinomycetota</taxon>
        <taxon>Actinomycetes</taxon>
        <taxon>Streptosporangiales</taxon>
        <taxon>Streptosporangiaceae</taxon>
        <taxon>Nonomuraea</taxon>
    </lineage>
</organism>